<evidence type="ECO:0000313" key="4">
    <source>
        <dbReference type="EMBL" id="TQJ04842.1"/>
    </source>
</evidence>
<dbReference type="AlphaFoldDB" id="A0A542DP14"/>
<sequence>MIVTGPFSSAGRRPAGGQPRLPTPPTGWPIGSYETYEEAQRAVDYLADSDFAVQDVTIVGVDLMLVERVIGRLSWGKVLGTGAVSGAWFGLFVGLLLGMFGTSGGNTFAPILVGLLSGVLFGLVFAAISYASTKGRRDFSSASQLVAGRYDVLCQPRNAERGRDLLAKLAMGRPGTA</sequence>
<evidence type="ECO:0000256" key="1">
    <source>
        <dbReference type="SAM" id="MobiDB-lite"/>
    </source>
</evidence>
<evidence type="ECO:0000256" key="2">
    <source>
        <dbReference type="SAM" id="Phobius"/>
    </source>
</evidence>
<keyword evidence="2" id="KW-0472">Membrane</keyword>
<feature type="transmembrane region" description="Helical" evidence="2">
    <location>
        <begin position="78"/>
        <end position="101"/>
    </location>
</feature>
<organism evidence="4 5">
    <name type="scientific">Amycolatopsis cihanbeyliensis</name>
    <dbReference type="NCBI Taxonomy" id="1128664"/>
    <lineage>
        <taxon>Bacteria</taxon>
        <taxon>Bacillati</taxon>
        <taxon>Actinomycetota</taxon>
        <taxon>Actinomycetes</taxon>
        <taxon>Pseudonocardiales</taxon>
        <taxon>Pseudonocardiaceae</taxon>
        <taxon>Amycolatopsis</taxon>
    </lineage>
</organism>
<gene>
    <name evidence="4" type="ORF">FB471_4652</name>
</gene>
<evidence type="ECO:0000313" key="5">
    <source>
        <dbReference type="Proteomes" id="UP000320876"/>
    </source>
</evidence>
<dbReference type="EMBL" id="VFML01000001">
    <property type="protein sequence ID" value="TQJ04842.1"/>
    <property type="molecule type" value="Genomic_DNA"/>
</dbReference>
<keyword evidence="2" id="KW-1133">Transmembrane helix</keyword>
<dbReference type="InterPro" id="IPR025889">
    <property type="entry name" value="GSP17M-like_dom"/>
</dbReference>
<accession>A0A542DP14</accession>
<feature type="transmembrane region" description="Helical" evidence="2">
    <location>
        <begin position="107"/>
        <end position="131"/>
    </location>
</feature>
<comment type="caution">
    <text evidence="4">The sequence shown here is derived from an EMBL/GenBank/DDBJ whole genome shotgun (WGS) entry which is preliminary data.</text>
</comment>
<dbReference type="OrthoDB" id="3381462at2"/>
<proteinExistence type="predicted"/>
<keyword evidence="2" id="KW-0812">Transmembrane</keyword>
<dbReference type="Proteomes" id="UP000320876">
    <property type="component" value="Unassembled WGS sequence"/>
</dbReference>
<dbReference type="RefSeq" id="WP_142000469.1">
    <property type="nucleotide sequence ID" value="NZ_VFML01000001.1"/>
</dbReference>
<reference evidence="4 5" key="1">
    <citation type="submission" date="2019-06" db="EMBL/GenBank/DDBJ databases">
        <title>Sequencing the genomes of 1000 actinobacteria strains.</title>
        <authorList>
            <person name="Klenk H.-P."/>
        </authorList>
    </citation>
    <scope>NUCLEOTIDE SEQUENCE [LARGE SCALE GENOMIC DNA]</scope>
    <source>
        <strain evidence="4 5">DSM 45679</strain>
    </source>
</reference>
<feature type="domain" description="General stress protein 17M-like" evidence="3">
    <location>
        <begin position="30"/>
        <end position="103"/>
    </location>
</feature>
<name>A0A542DP14_AMYCI</name>
<keyword evidence="5" id="KW-1185">Reference proteome</keyword>
<dbReference type="Pfam" id="PF11181">
    <property type="entry name" value="YflT"/>
    <property type="match status" value="1"/>
</dbReference>
<protein>
    <recommendedName>
        <fullName evidence="3">General stress protein 17M-like domain-containing protein</fullName>
    </recommendedName>
</protein>
<evidence type="ECO:0000259" key="3">
    <source>
        <dbReference type="Pfam" id="PF11181"/>
    </source>
</evidence>
<feature type="region of interest" description="Disordered" evidence="1">
    <location>
        <begin position="1"/>
        <end position="25"/>
    </location>
</feature>